<dbReference type="Gene3D" id="1.25.40.20">
    <property type="entry name" value="Ankyrin repeat-containing domain"/>
    <property type="match status" value="1"/>
</dbReference>
<dbReference type="SUPFAM" id="SSF48403">
    <property type="entry name" value="Ankyrin repeat"/>
    <property type="match status" value="1"/>
</dbReference>
<dbReference type="InterPro" id="IPR036770">
    <property type="entry name" value="Ankyrin_rpt-contain_sf"/>
</dbReference>
<evidence type="ECO:0000313" key="3">
    <source>
        <dbReference type="Proteomes" id="UP000655588"/>
    </source>
</evidence>
<evidence type="ECO:0000256" key="1">
    <source>
        <dbReference type="PROSITE-ProRule" id="PRU00023"/>
    </source>
</evidence>
<gene>
    <name evidence="2" type="ORF">E2986_12350</name>
</gene>
<organism evidence="2 3">
    <name type="scientific">Frieseomelitta varia</name>
    <dbReference type="NCBI Taxonomy" id="561572"/>
    <lineage>
        <taxon>Eukaryota</taxon>
        <taxon>Metazoa</taxon>
        <taxon>Ecdysozoa</taxon>
        <taxon>Arthropoda</taxon>
        <taxon>Hexapoda</taxon>
        <taxon>Insecta</taxon>
        <taxon>Pterygota</taxon>
        <taxon>Neoptera</taxon>
        <taxon>Endopterygota</taxon>
        <taxon>Hymenoptera</taxon>
        <taxon>Apocrita</taxon>
        <taxon>Aculeata</taxon>
        <taxon>Apoidea</taxon>
        <taxon>Anthophila</taxon>
        <taxon>Apidae</taxon>
        <taxon>Frieseomelitta</taxon>
    </lineage>
</organism>
<name>A0A833RY66_9HYME</name>
<dbReference type="SMART" id="SM00248">
    <property type="entry name" value="ANK"/>
    <property type="match status" value="1"/>
</dbReference>
<dbReference type="InterPro" id="IPR002110">
    <property type="entry name" value="Ankyrin_rpt"/>
</dbReference>
<dbReference type="Pfam" id="PF00023">
    <property type="entry name" value="Ank"/>
    <property type="match status" value="1"/>
</dbReference>
<dbReference type="Proteomes" id="UP000655588">
    <property type="component" value="Unassembled WGS sequence"/>
</dbReference>
<comment type="caution">
    <text evidence="2">The sequence shown here is derived from an EMBL/GenBank/DDBJ whole genome shotgun (WGS) entry which is preliminary data.</text>
</comment>
<keyword evidence="1" id="KW-0040">ANK repeat</keyword>
<reference evidence="2" key="1">
    <citation type="submission" date="2019-11" db="EMBL/GenBank/DDBJ databases">
        <title>The nuclear and mitochondrial genomes of Frieseomelitta varia - a highly eusocial stingless bee (Meliponini) with a permanently sterile worker caste.</title>
        <authorList>
            <person name="Freitas F.C.P."/>
            <person name="Lourenco A.P."/>
            <person name="Nunes F.M.F."/>
            <person name="Paschoal A.R."/>
            <person name="Abreu F.C.P."/>
            <person name="Barbin F.O."/>
            <person name="Bataglia L."/>
            <person name="Cardoso-Junior C.A.M."/>
            <person name="Cervoni M.S."/>
            <person name="Silva S.R."/>
            <person name="Dalarmi F."/>
            <person name="Del Lama M.A."/>
            <person name="Depintor T.S."/>
            <person name="Ferreira K.M."/>
            <person name="Goria P.S."/>
            <person name="Jaskot M.C."/>
            <person name="Lago D.C."/>
            <person name="Luna-Lucena D."/>
            <person name="Moda L.M."/>
            <person name="Nascimento L."/>
            <person name="Pedrino M."/>
            <person name="Rabico F.O."/>
            <person name="Sanches F.C."/>
            <person name="Santos D.E."/>
            <person name="Santos C.G."/>
            <person name="Vieira J."/>
            <person name="Lopes T.F."/>
            <person name="Barchuk A.R."/>
            <person name="Hartfelder K."/>
            <person name="Simoes Z.L.P."/>
            <person name="Bitondi M.M.G."/>
            <person name="Pinheiro D.G."/>
        </authorList>
    </citation>
    <scope>NUCLEOTIDE SEQUENCE</scope>
    <source>
        <strain evidence="2">USP_RPSP 00005682</strain>
        <tissue evidence="2">Whole individual</tissue>
    </source>
</reference>
<dbReference type="AlphaFoldDB" id="A0A833RY66"/>
<accession>A0A833RY66</accession>
<sequence length="84" mass="10119">MKIELISTPRTRKEDPRFITRRIVERTRWRNVYRECFLIASQSQFQLPAPDCWKRTPLHEAVKNNHAEVVKLLIRQDTNIRCSL</sequence>
<proteinExistence type="predicted"/>
<dbReference type="PROSITE" id="PS50297">
    <property type="entry name" value="ANK_REP_REGION"/>
    <property type="match status" value="1"/>
</dbReference>
<dbReference type="PROSITE" id="PS50088">
    <property type="entry name" value="ANK_REPEAT"/>
    <property type="match status" value="1"/>
</dbReference>
<feature type="repeat" description="ANK" evidence="1">
    <location>
        <begin position="53"/>
        <end position="80"/>
    </location>
</feature>
<protein>
    <submittedName>
        <fullName evidence="2">Uncharacterized protein</fullName>
    </submittedName>
</protein>
<dbReference type="EMBL" id="WNWW01000359">
    <property type="protein sequence ID" value="KAF3425746.1"/>
    <property type="molecule type" value="Genomic_DNA"/>
</dbReference>
<evidence type="ECO:0000313" key="2">
    <source>
        <dbReference type="EMBL" id="KAF3425746.1"/>
    </source>
</evidence>
<keyword evidence="3" id="KW-1185">Reference proteome</keyword>